<evidence type="ECO:0000256" key="8">
    <source>
        <dbReference type="ARBA" id="ARBA00023163"/>
    </source>
</evidence>
<keyword evidence="7" id="KW-0238">DNA-binding</keyword>
<evidence type="ECO:0000256" key="7">
    <source>
        <dbReference type="ARBA" id="ARBA00023125"/>
    </source>
</evidence>
<evidence type="ECO:0000256" key="6">
    <source>
        <dbReference type="ARBA" id="ARBA00023015"/>
    </source>
</evidence>
<dbReference type="FunFam" id="3.30.160.60:FF:000100">
    <property type="entry name" value="Zinc finger 45-like"/>
    <property type="match status" value="1"/>
</dbReference>
<dbReference type="EMBL" id="JAACXV010014584">
    <property type="protein sequence ID" value="KAF7265798.1"/>
    <property type="molecule type" value="Genomic_DNA"/>
</dbReference>
<dbReference type="Gene3D" id="3.30.160.60">
    <property type="entry name" value="Classic Zinc Finger"/>
    <property type="match status" value="5"/>
</dbReference>
<dbReference type="GO" id="GO:0005634">
    <property type="term" value="C:nucleus"/>
    <property type="evidence" value="ECO:0007669"/>
    <property type="project" value="UniProtKB-SubCell"/>
</dbReference>
<dbReference type="InterPro" id="IPR050331">
    <property type="entry name" value="Zinc_finger"/>
</dbReference>
<evidence type="ECO:0000259" key="12">
    <source>
        <dbReference type="PROSITE" id="PS50157"/>
    </source>
</evidence>
<dbReference type="Pfam" id="PF07776">
    <property type="entry name" value="zf-AD"/>
    <property type="match status" value="1"/>
</dbReference>
<dbReference type="FunFam" id="3.30.160.60:FF:000340">
    <property type="entry name" value="zinc finger protein 473 isoform X1"/>
    <property type="match status" value="1"/>
</dbReference>
<feature type="binding site" evidence="11">
    <location>
        <position position="56"/>
    </location>
    <ligand>
        <name>Zn(2+)</name>
        <dbReference type="ChEBI" id="CHEBI:29105"/>
    </ligand>
</feature>
<dbReference type="SMART" id="SM00868">
    <property type="entry name" value="zf-AD"/>
    <property type="match status" value="1"/>
</dbReference>
<dbReference type="SMART" id="SM00355">
    <property type="entry name" value="ZnF_C2H2"/>
    <property type="match status" value="6"/>
</dbReference>
<keyword evidence="5 11" id="KW-0862">Zinc</keyword>
<keyword evidence="8" id="KW-0804">Transcription</keyword>
<evidence type="ECO:0000256" key="11">
    <source>
        <dbReference type="PROSITE-ProRule" id="PRU01263"/>
    </source>
</evidence>
<dbReference type="GO" id="GO:0008270">
    <property type="term" value="F:zinc ion binding"/>
    <property type="evidence" value="ECO:0007669"/>
    <property type="project" value="UniProtKB-UniRule"/>
</dbReference>
<keyword evidence="4 10" id="KW-0863">Zinc-finger</keyword>
<evidence type="ECO:0000313" key="15">
    <source>
        <dbReference type="Proteomes" id="UP000625711"/>
    </source>
</evidence>
<keyword evidence="15" id="KW-1185">Reference proteome</keyword>
<feature type="binding site" evidence="11">
    <location>
        <position position="8"/>
    </location>
    <ligand>
        <name>Zn(2+)</name>
        <dbReference type="ChEBI" id="CHEBI:29105"/>
    </ligand>
</feature>
<evidence type="ECO:0000256" key="10">
    <source>
        <dbReference type="PROSITE-ProRule" id="PRU00042"/>
    </source>
</evidence>
<dbReference type="SUPFAM" id="SSF57667">
    <property type="entry name" value="beta-beta-alpha zinc fingers"/>
    <property type="match status" value="3"/>
</dbReference>
<dbReference type="GO" id="GO:0003677">
    <property type="term" value="F:DNA binding"/>
    <property type="evidence" value="ECO:0007669"/>
    <property type="project" value="UniProtKB-KW"/>
</dbReference>
<feature type="domain" description="C2H2-type" evidence="12">
    <location>
        <begin position="199"/>
        <end position="226"/>
    </location>
</feature>
<evidence type="ECO:0000256" key="2">
    <source>
        <dbReference type="ARBA" id="ARBA00022723"/>
    </source>
</evidence>
<dbReference type="PROSITE" id="PS51915">
    <property type="entry name" value="ZAD"/>
    <property type="match status" value="1"/>
</dbReference>
<dbReference type="SUPFAM" id="SSF57716">
    <property type="entry name" value="Glucocorticoid receptor-like (DNA-binding domain)"/>
    <property type="match status" value="1"/>
</dbReference>
<organism evidence="14 15">
    <name type="scientific">Rhynchophorus ferrugineus</name>
    <name type="common">Red palm weevil</name>
    <name type="synonym">Curculio ferrugineus</name>
    <dbReference type="NCBI Taxonomy" id="354439"/>
    <lineage>
        <taxon>Eukaryota</taxon>
        <taxon>Metazoa</taxon>
        <taxon>Ecdysozoa</taxon>
        <taxon>Arthropoda</taxon>
        <taxon>Hexapoda</taxon>
        <taxon>Insecta</taxon>
        <taxon>Pterygota</taxon>
        <taxon>Neoptera</taxon>
        <taxon>Endopterygota</taxon>
        <taxon>Coleoptera</taxon>
        <taxon>Polyphaga</taxon>
        <taxon>Cucujiformia</taxon>
        <taxon>Curculionidae</taxon>
        <taxon>Dryophthorinae</taxon>
        <taxon>Rhynchophorus</taxon>
    </lineage>
</organism>
<feature type="domain" description="ZAD" evidence="13">
    <location>
        <begin position="6"/>
        <end position="80"/>
    </location>
</feature>
<feature type="domain" description="C2H2-type" evidence="12">
    <location>
        <begin position="227"/>
        <end position="254"/>
    </location>
</feature>
<dbReference type="PANTHER" id="PTHR16515:SF66">
    <property type="entry name" value="C2H2-TYPE DOMAIN-CONTAINING PROTEIN"/>
    <property type="match status" value="1"/>
</dbReference>
<protein>
    <submittedName>
        <fullName evidence="14">Uncharacterized protein</fullName>
    </submittedName>
</protein>
<comment type="caution">
    <text evidence="14">The sequence shown here is derived from an EMBL/GenBank/DDBJ whole genome shotgun (WGS) entry which is preliminary data.</text>
</comment>
<feature type="domain" description="C2H2-type" evidence="12">
    <location>
        <begin position="311"/>
        <end position="338"/>
    </location>
</feature>
<dbReference type="Proteomes" id="UP000625711">
    <property type="component" value="Unassembled WGS sequence"/>
</dbReference>
<keyword evidence="6" id="KW-0805">Transcription regulation</keyword>
<dbReference type="Pfam" id="PF13894">
    <property type="entry name" value="zf-C2H2_4"/>
    <property type="match status" value="1"/>
</dbReference>
<dbReference type="Pfam" id="PF00096">
    <property type="entry name" value="zf-C2H2"/>
    <property type="match status" value="4"/>
</dbReference>
<dbReference type="PROSITE" id="PS00028">
    <property type="entry name" value="ZINC_FINGER_C2H2_1"/>
    <property type="match status" value="6"/>
</dbReference>
<evidence type="ECO:0000256" key="5">
    <source>
        <dbReference type="ARBA" id="ARBA00022833"/>
    </source>
</evidence>
<gene>
    <name evidence="14" type="ORF">GWI33_020873</name>
</gene>
<keyword evidence="3" id="KW-0677">Repeat</keyword>
<keyword evidence="2 11" id="KW-0479">Metal-binding</keyword>
<evidence type="ECO:0000256" key="3">
    <source>
        <dbReference type="ARBA" id="ARBA00022737"/>
    </source>
</evidence>
<feature type="domain" description="C2H2-type" evidence="12">
    <location>
        <begin position="253"/>
        <end position="280"/>
    </location>
</feature>
<evidence type="ECO:0000256" key="9">
    <source>
        <dbReference type="ARBA" id="ARBA00023242"/>
    </source>
</evidence>
<evidence type="ECO:0000313" key="14">
    <source>
        <dbReference type="EMBL" id="KAF7265798.1"/>
    </source>
</evidence>
<proteinExistence type="predicted"/>
<dbReference type="FunFam" id="3.30.160.60:FF:000325">
    <property type="entry name" value="ZFP90 zinc finger protein"/>
    <property type="match status" value="1"/>
</dbReference>
<dbReference type="PANTHER" id="PTHR16515">
    <property type="entry name" value="PR DOMAIN ZINC FINGER PROTEIN"/>
    <property type="match status" value="1"/>
</dbReference>
<dbReference type="Gene3D" id="3.40.1800.20">
    <property type="match status" value="1"/>
</dbReference>
<dbReference type="AlphaFoldDB" id="A0A834M061"/>
<dbReference type="InterPro" id="IPR036236">
    <property type="entry name" value="Znf_C2H2_sf"/>
</dbReference>
<evidence type="ECO:0000259" key="13">
    <source>
        <dbReference type="PROSITE" id="PS51915"/>
    </source>
</evidence>
<accession>A0A834M061</accession>
<feature type="binding site" evidence="11">
    <location>
        <position position="11"/>
    </location>
    <ligand>
        <name>Zn(2+)</name>
        <dbReference type="ChEBI" id="CHEBI:29105"/>
    </ligand>
</feature>
<dbReference type="GO" id="GO:0032502">
    <property type="term" value="P:developmental process"/>
    <property type="evidence" value="ECO:0007669"/>
    <property type="project" value="UniProtKB-ARBA"/>
</dbReference>
<dbReference type="PROSITE" id="PS50157">
    <property type="entry name" value="ZINC_FINGER_C2H2_2"/>
    <property type="match status" value="6"/>
</dbReference>
<dbReference type="InterPro" id="IPR012934">
    <property type="entry name" value="Znf_AD"/>
</dbReference>
<feature type="binding site" evidence="11">
    <location>
        <position position="53"/>
    </location>
    <ligand>
        <name>Zn(2+)</name>
        <dbReference type="ChEBI" id="CHEBI:29105"/>
    </ligand>
</feature>
<evidence type="ECO:0000256" key="1">
    <source>
        <dbReference type="ARBA" id="ARBA00004123"/>
    </source>
</evidence>
<keyword evidence="9" id="KW-0539">Nucleus</keyword>
<evidence type="ECO:0000256" key="4">
    <source>
        <dbReference type="ARBA" id="ARBA00022771"/>
    </source>
</evidence>
<comment type="subcellular location">
    <subcellularLocation>
        <location evidence="1">Nucleus</location>
    </subcellularLocation>
</comment>
<dbReference type="OrthoDB" id="427030at2759"/>
<sequence>MPWVKNLCRLCGHIGDVCYNIFGSDTTFSIRQKVKKCLNLEISKEDFKPKEVCTLCCTKIDDFCNFLDLCYATNVKFETIYYTEPWHQNLNERLLGDSLPHKQQSVIVNHNNIQAFEENDASFMVLQQYSFSSDSNIISYDEVTPDLNHCNESAVISTVKSNIVINSDNHKGTLSIGDAKKQDLVQNLNSTDLKSPKIYSCPHCEKTFMRRSNLNAHISNHTKIRPYQCEICSKTFAVKCHLTQHSKIHSNKFQCNICKKNFDVPSKLSRHIRIHTNEKPFICKYPHCSKSFSDNNNLKHHFLTHQVDKQFSCDICMKLFKSKKNLKTHMKIHIDNSKFYCKFCQKHFKYKHNLKSHLSKAHAHIKSELGM</sequence>
<feature type="domain" description="C2H2-type" evidence="12">
    <location>
        <begin position="339"/>
        <end position="367"/>
    </location>
</feature>
<feature type="domain" description="C2H2-type" evidence="12">
    <location>
        <begin position="281"/>
        <end position="310"/>
    </location>
</feature>
<dbReference type="InterPro" id="IPR013087">
    <property type="entry name" value="Znf_C2H2_type"/>
</dbReference>
<name>A0A834M061_RHYFE</name>
<reference evidence="14" key="1">
    <citation type="submission" date="2020-08" db="EMBL/GenBank/DDBJ databases">
        <title>Genome sequencing and assembly of the red palm weevil Rhynchophorus ferrugineus.</title>
        <authorList>
            <person name="Dias G.B."/>
            <person name="Bergman C.M."/>
            <person name="Manee M."/>
        </authorList>
    </citation>
    <scope>NUCLEOTIDE SEQUENCE</scope>
    <source>
        <strain evidence="14">AA-2017</strain>
        <tissue evidence="14">Whole larva</tissue>
    </source>
</reference>
<dbReference type="GO" id="GO:0010468">
    <property type="term" value="P:regulation of gene expression"/>
    <property type="evidence" value="ECO:0007669"/>
    <property type="project" value="TreeGrafter"/>
</dbReference>
<dbReference type="FunFam" id="3.30.160.60:FF:000202">
    <property type="entry name" value="Zinc finger protein 574"/>
    <property type="match status" value="1"/>
</dbReference>